<name>A0A9X2S2C8_9FIRM</name>
<proteinExistence type="predicted"/>
<dbReference type="AlphaFoldDB" id="A0A9X2S2C8"/>
<gene>
    <name evidence="1" type="ORF">NSA58_00720</name>
</gene>
<dbReference type="EMBL" id="JANKBY010000004">
    <property type="protein sequence ID" value="MCR1821296.1"/>
    <property type="molecule type" value="Genomic_DNA"/>
</dbReference>
<protein>
    <submittedName>
        <fullName evidence="1">Uncharacterized protein</fullName>
    </submittedName>
</protein>
<dbReference type="Proteomes" id="UP001140817">
    <property type="component" value="Unassembled WGS sequence"/>
</dbReference>
<comment type="caution">
    <text evidence="1">The sequence shown here is derived from an EMBL/GenBank/DDBJ whole genome shotgun (WGS) entry which is preliminary data.</text>
</comment>
<accession>A0A9X2S2C8</accession>
<evidence type="ECO:0000313" key="2">
    <source>
        <dbReference type="Proteomes" id="UP001140817"/>
    </source>
</evidence>
<keyword evidence="2" id="KW-1185">Reference proteome</keyword>
<reference evidence="1" key="1">
    <citation type="submission" date="2022-07" db="EMBL/GenBank/DDBJ databases">
        <title>Enhanced cultured diversity of the mouse gut microbiota enables custom-made synthetic communities.</title>
        <authorList>
            <person name="Afrizal A."/>
        </authorList>
    </citation>
    <scope>NUCLEOTIDE SEQUENCE</scope>
    <source>
        <strain evidence="1">DSM 29186</strain>
    </source>
</reference>
<organism evidence="1 2">
    <name type="scientific">Terrisporobacter muris</name>
    <dbReference type="NCBI Taxonomy" id="2963284"/>
    <lineage>
        <taxon>Bacteria</taxon>
        <taxon>Bacillati</taxon>
        <taxon>Bacillota</taxon>
        <taxon>Clostridia</taxon>
        <taxon>Peptostreptococcales</taxon>
        <taxon>Peptostreptococcaceae</taxon>
        <taxon>Terrisporobacter</taxon>
    </lineage>
</organism>
<evidence type="ECO:0000313" key="1">
    <source>
        <dbReference type="EMBL" id="MCR1821296.1"/>
    </source>
</evidence>
<dbReference type="RefSeq" id="WP_257559950.1">
    <property type="nucleotide sequence ID" value="NZ_JANKBY010000004.1"/>
</dbReference>
<sequence>MSINSIALKKQIVQAINEYGTDIKILRDIYEKDEHECEVLKESMKYINTIKGIIDNSNNNKDNKINNRQGVIKLNIKPTLYIPYDKNPFIQENDYLEINGVYYRAETFTDLVHYNLLYEIPLERIELNE</sequence>